<keyword evidence="7" id="KW-0653">Protein transport</keyword>
<keyword evidence="4" id="KW-1003">Cell membrane</keyword>
<keyword evidence="9" id="KW-0472">Membrane</keyword>
<feature type="domain" description="TonB C-terminal" evidence="11">
    <location>
        <begin position="104"/>
        <end position="204"/>
    </location>
</feature>
<comment type="similarity">
    <text evidence="2">Belongs to the TonB family.</text>
</comment>
<evidence type="ECO:0000256" key="7">
    <source>
        <dbReference type="ARBA" id="ARBA00022927"/>
    </source>
</evidence>
<dbReference type="NCBIfam" id="TIGR01352">
    <property type="entry name" value="tonB_Cterm"/>
    <property type="match status" value="1"/>
</dbReference>
<evidence type="ECO:0000256" key="2">
    <source>
        <dbReference type="ARBA" id="ARBA00006555"/>
    </source>
</evidence>
<feature type="signal peptide" evidence="10">
    <location>
        <begin position="1"/>
        <end position="21"/>
    </location>
</feature>
<keyword evidence="5" id="KW-0997">Cell inner membrane</keyword>
<protein>
    <submittedName>
        <fullName evidence="12">TonB family protein</fullName>
    </submittedName>
</protein>
<dbReference type="SUPFAM" id="SSF74653">
    <property type="entry name" value="TolA/TonB C-terminal domain"/>
    <property type="match status" value="2"/>
</dbReference>
<keyword evidence="6" id="KW-0812">Transmembrane</keyword>
<evidence type="ECO:0000256" key="5">
    <source>
        <dbReference type="ARBA" id="ARBA00022519"/>
    </source>
</evidence>
<dbReference type="PROSITE" id="PS52015">
    <property type="entry name" value="TONB_CTD"/>
    <property type="match status" value="1"/>
</dbReference>
<proteinExistence type="inferred from homology"/>
<evidence type="ECO:0000256" key="8">
    <source>
        <dbReference type="ARBA" id="ARBA00022989"/>
    </source>
</evidence>
<keyword evidence="8" id="KW-1133">Transmembrane helix</keyword>
<dbReference type="EMBL" id="JBEPSD010000001">
    <property type="protein sequence ID" value="MET4569264.1"/>
    <property type="molecule type" value="Genomic_DNA"/>
</dbReference>
<accession>A0ABV2PW44</accession>
<comment type="subcellular location">
    <subcellularLocation>
        <location evidence="1">Cell inner membrane</location>
        <topology evidence="1">Single-pass membrane protein</topology>
        <orientation evidence="1">Periplasmic side</orientation>
    </subcellularLocation>
</comment>
<evidence type="ECO:0000256" key="3">
    <source>
        <dbReference type="ARBA" id="ARBA00022448"/>
    </source>
</evidence>
<evidence type="ECO:0000256" key="4">
    <source>
        <dbReference type="ARBA" id="ARBA00022475"/>
    </source>
</evidence>
<keyword evidence="10" id="KW-0732">Signal</keyword>
<comment type="caution">
    <text evidence="12">The sequence shown here is derived from an EMBL/GenBank/DDBJ whole genome shotgun (WGS) entry which is preliminary data.</text>
</comment>
<evidence type="ECO:0000313" key="12">
    <source>
        <dbReference type="EMBL" id="MET4569264.1"/>
    </source>
</evidence>
<keyword evidence="3" id="KW-0813">Transport</keyword>
<dbReference type="InterPro" id="IPR037682">
    <property type="entry name" value="TonB_C"/>
</dbReference>
<dbReference type="RefSeq" id="WP_354548445.1">
    <property type="nucleotide sequence ID" value="NZ_JBEPSD010000001.1"/>
</dbReference>
<sequence>MKNVMLCAGMLLLTGSLAARAAESREQAYAIGADVDTTGHVTAIQVEQNVPASIAAVLTSAVKQWQFVPATRNGQPVSAHTFIYAKLQALPNASGQYDLHIRFAGNGPKFDRAGRQPPYPREAVHKRQAAFVILNATVQPDGRLADMTVSDRFAEWPVSASFKNAALKIARTWHFIPEQADGQPIATQVRIPINFTLRDQILTPEQVKILREAVRKETAAADAEAAQPGIQLPSEQLVALDSPLQPGAVATIISAP</sequence>
<dbReference type="Proteomes" id="UP001549251">
    <property type="component" value="Unassembled WGS sequence"/>
</dbReference>
<feature type="chain" id="PRO_5045924873" evidence="10">
    <location>
        <begin position="22"/>
        <end position="256"/>
    </location>
</feature>
<evidence type="ECO:0000259" key="11">
    <source>
        <dbReference type="PROSITE" id="PS52015"/>
    </source>
</evidence>
<name>A0ABV2PW44_9GAMM</name>
<dbReference type="Pfam" id="PF03544">
    <property type="entry name" value="TonB_C"/>
    <property type="match status" value="1"/>
</dbReference>
<evidence type="ECO:0000256" key="9">
    <source>
        <dbReference type="ARBA" id="ARBA00023136"/>
    </source>
</evidence>
<dbReference type="InterPro" id="IPR051045">
    <property type="entry name" value="TonB-dependent_transducer"/>
</dbReference>
<keyword evidence="13" id="KW-1185">Reference proteome</keyword>
<gene>
    <name evidence="12" type="ORF">ABIE04_001591</name>
</gene>
<evidence type="ECO:0000256" key="10">
    <source>
        <dbReference type="SAM" id="SignalP"/>
    </source>
</evidence>
<evidence type="ECO:0000256" key="6">
    <source>
        <dbReference type="ARBA" id="ARBA00022692"/>
    </source>
</evidence>
<reference evidence="12 13" key="1">
    <citation type="submission" date="2024-06" db="EMBL/GenBank/DDBJ databases">
        <title>Sorghum-associated microbial communities from plants grown in Nebraska, USA.</title>
        <authorList>
            <person name="Schachtman D."/>
        </authorList>
    </citation>
    <scope>NUCLEOTIDE SEQUENCE [LARGE SCALE GENOMIC DNA]</scope>
    <source>
        <strain evidence="12 13">1757</strain>
    </source>
</reference>
<dbReference type="InterPro" id="IPR006260">
    <property type="entry name" value="TonB/TolA_C"/>
</dbReference>
<organism evidence="12 13">
    <name type="scientific">Rhodanobacter soli</name>
    <dbReference type="NCBI Taxonomy" id="590609"/>
    <lineage>
        <taxon>Bacteria</taxon>
        <taxon>Pseudomonadati</taxon>
        <taxon>Pseudomonadota</taxon>
        <taxon>Gammaproteobacteria</taxon>
        <taxon>Lysobacterales</taxon>
        <taxon>Rhodanobacteraceae</taxon>
        <taxon>Rhodanobacter</taxon>
    </lineage>
</organism>
<evidence type="ECO:0000256" key="1">
    <source>
        <dbReference type="ARBA" id="ARBA00004383"/>
    </source>
</evidence>
<dbReference type="Gene3D" id="3.30.1150.10">
    <property type="match status" value="2"/>
</dbReference>
<evidence type="ECO:0000313" key="13">
    <source>
        <dbReference type="Proteomes" id="UP001549251"/>
    </source>
</evidence>
<dbReference type="PANTHER" id="PTHR33446">
    <property type="entry name" value="PROTEIN TONB-RELATED"/>
    <property type="match status" value="1"/>
</dbReference>